<comment type="similarity">
    <text evidence="4">Belongs to the FliF family.</text>
</comment>
<evidence type="ECO:0000259" key="14">
    <source>
        <dbReference type="Pfam" id="PF08345"/>
    </source>
</evidence>
<dbReference type="Pfam" id="PF01514">
    <property type="entry name" value="YscJ_FliF"/>
    <property type="match status" value="1"/>
</dbReference>
<dbReference type="Pfam" id="PF08345">
    <property type="entry name" value="YscJ_FliF_C"/>
    <property type="match status" value="1"/>
</dbReference>
<evidence type="ECO:0000256" key="4">
    <source>
        <dbReference type="ARBA" id="ARBA00007971"/>
    </source>
</evidence>
<keyword evidence="16" id="KW-1185">Reference proteome</keyword>
<dbReference type="InterPro" id="IPR045851">
    <property type="entry name" value="AMP-bd_C_sf"/>
</dbReference>
<feature type="domain" description="Flagellar M-ring C-terminal" evidence="14">
    <location>
        <begin position="251"/>
        <end position="363"/>
    </location>
</feature>
<organism evidence="15 16">
    <name type="scientific">Fluctibacter corallii</name>
    <dbReference type="NCBI Taxonomy" id="2984329"/>
    <lineage>
        <taxon>Bacteria</taxon>
        <taxon>Pseudomonadati</taxon>
        <taxon>Pseudomonadota</taxon>
        <taxon>Gammaproteobacteria</taxon>
        <taxon>Alteromonadales</taxon>
        <taxon>Alteromonadaceae</taxon>
        <taxon>Fluctibacter</taxon>
    </lineage>
</organism>
<dbReference type="InterPro" id="IPR013556">
    <property type="entry name" value="Flag_M-ring_C"/>
</dbReference>
<evidence type="ECO:0000256" key="5">
    <source>
        <dbReference type="ARBA" id="ARBA00017949"/>
    </source>
</evidence>
<reference evidence="15 16" key="1">
    <citation type="submission" date="2022-10" db="EMBL/GenBank/DDBJ databases">
        <title>Aestuariibacter sp. AA17 isolated from Montipora capitata coral fragment.</title>
        <authorList>
            <person name="Emsley S.A."/>
            <person name="Pfannmuller K.M."/>
            <person name="Loughran R.M."/>
            <person name="Shlafstein M."/>
            <person name="Papke E."/>
            <person name="Saw J.H."/>
            <person name="Ushijima B."/>
            <person name="Videau P."/>
        </authorList>
    </citation>
    <scope>NUCLEOTIDE SEQUENCE [LARGE SCALE GENOMIC DNA]</scope>
    <source>
        <strain evidence="15 16">AA17</strain>
    </source>
</reference>
<evidence type="ECO:0000256" key="11">
    <source>
        <dbReference type="ARBA" id="ARBA00025936"/>
    </source>
</evidence>
<evidence type="ECO:0000256" key="2">
    <source>
        <dbReference type="ARBA" id="ARBA00004117"/>
    </source>
</evidence>
<evidence type="ECO:0000256" key="12">
    <source>
        <dbReference type="SAM" id="Phobius"/>
    </source>
</evidence>
<keyword evidence="8 12" id="KW-1133">Transmembrane helix</keyword>
<comment type="subunit">
    <text evidence="11">The basal body constitutes a major portion of the flagellar organelle and consists of four rings (L,P,S, and M) mounted on a central rod. The M ring is integral to the inner membrane of the cell and may be connected to the flagellar rod via the S ring. The S (supramembrane ring) lies just distal to the M ring. The L and P rings lie in the outer membrane and the periplasmic space, respectively.</text>
</comment>
<evidence type="ECO:0000313" key="16">
    <source>
        <dbReference type="Proteomes" id="UP001652504"/>
    </source>
</evidence>
<evidence type="ECO:0000256" key="6">
    <source>
        <dbReference type="ARBA" id="ARBA00022475"/>
    </source>
</evidence>
<dbReference type="InterPro" id="IPR043427">
    <property type="entry name" value="YscJ/FliF"/>
</dbReference>
<comment type="caution">
    <text evidence="15">The sequence shown here is derived from an EMBL/GenBank/DDBJ whole genome shotgun (WGS) entry which is preliminary data.</text>
</comment>
<keyword evidence="7 12" id="KW-0812">Transmembrane</keyword>
<evidence type="ECO:0000256" key="7">
    <source>
        <dbReference type="ARBA" id="ARBA00022692"/>
    </source>
</evidence>
<keyword evidence="9 12" id="KW-0472">Membrane</keyword>
<protein>
    <recommendedName>
        <fullName evidence="5">Flagellar M-ring protein</fullName>
    </recommendedName>
</protein>
<accession>A0ABT3A9F7</accession>
<feature type="domain" description="Flagellar M-ring N-terminal" evidence="13">
    <location>
        <begin position="36"/>
        <end position="201"/>
    </location>
</feature>
<dbReference type="Proteomes" id="UP001652504">
    <property type="component" value="Unassembled WGS sequence"/>
</dbReference>
<evidence type="ECO:0000256" key="8">
    <source>
        <dbReference type="ARBA" id="ARBA00022989"/>
    </source>
</evidence>
<dbReference type="Gene3D" id="3.30.300.30">
    <property type="match status" value="1"/>
</dbReference>
<feature type="transmembrane region" description="Helical" evidence="12">
    <location>
        <begin position="401"/>
        <end position="423"/>
    </location>
</feature>
<proteinExistence type="inferred from homology"/>
<dbReference type="PRINTS" id="PR01009">
    <property type="entry name" value="FLGMRINGFLIF"/>
</dbReference>
<comment type="subcellular location">
    <subcellularLocation>
        <location evidence="2">Bacterial flagellum basal body</location>
    </subcellularLocation>
    <subcellularLocation>
        <location evidence="3">Cell membrane</location>
        <topology evidence="3">Multi-pass membrane protein</topology>
    </subcellularLocation>
</comment>
<keyword evidence="10" id="KW-0975">Bacterial flagellum</keyword>
<dbReference type="PANTHER" id="PTHR30046">
    <property type="entry name" value="FLAGELLAR M-RING PROTEIN"/>
    <property type="match status" value="1"/>
</dbReference>
<dbReference type="EMBL" id="JAOWKX010000005">
    <property type="protein sequence ID" value="MCV2885315.1"/>
    <property type="molecule type" value="Genomic_DNA"/>
</dbReference>
<dbReference type="RefSeq" id="WP_263712598.1">
    <property type="nucleotide sequence ID" value="NZ_JAOWKX010000005.1"/>
</dbReference>
<evidence type="ECO:0000256" key="1">
    <source>
        <dbReference type="ARBA" id="ARBA00003820"/>
    </source>
</evidence>
<name>A0ABT3A9F7_9ALTE</name>
<evidence type="ECO:0000256" key="9">
    <source>
        <dbReference type="ARBA" id="ARBA00023136"/>
    </source>
</evidence>
<comment type="function">
    <text evidence="1">The M ring may be actively involved in energy transduction.</text>
</comment>
<sequence length="454" mass="49372">MNIKLDNNKALSLIAGVGLLLLAAFTAILWALDDEQVAIFSNVSQETLMEYSAQLENAGIAYQANPLEGTIYVDAAVANSARVAALQESLQASPQVGLELYDNSDLGATEHARKANFIRALQGEIERTLSNFGYVKRARVHLTLPERTLFTKNNEAKASVTLFTVDNYVPRLADFDSIKQLVASAVEHLSPENVAILDGSGDWGVLQSGTRIGDNSILAKRQQTESYLEQKVLNVLRPFFSEDKLAVSVAVEMSTENVITQETRAVKSGNKAGLIQAEKVTEESSVGDASKPGTKHTTREVTYAHGTITREQEELAGKIIRLSAAVSINTTQDESLKTELIQLVKHTLAIDYERGDRVSVSMVNMPNLVSDAARSADDSVALTPLSTTPNTVEQFKQPSNIPYSLLGLGLCMMGALGGGALMYRKKQQQEETLMVAQITQLFDVKEASHEREGV</sequence>
<evidence type="ECO:0000256" key="10">
    <source>
        <dbReference type="ARBA" id="ARBA00023143"/>
    </source>
</evidence>
<evidence type="ECO:0000313" key="15">
    <source>
        <dbReference type="EMBL" id="MCV2885315.1"/>
    </source>
</evidence>
<evidence type="ECO:0000256" key="3">
    <source>
        <dbReference type="ARBA" id="ARBA00004651"/>
    </source>
</evidence>
<dbReference type="PANTHER" id="PTHR30046:SF0">
    <property type="entry name" value="FLAGELLAR M-RING PROTEIN"/>
    <property type="match status" value="1"/>
</dbReference>
<evidence type="ECO:0000259" key="13">
    <source>
        <dbReference type="Pfam" id="PF01514"/>
    </source>
</evidence>
<gene>
    <name evidence="15" type="ORF">OE749_11485</name>
</gene>
<keyword evidence="6" id="KW-1003">Cell membrane</keyword>
<dbReference type="InterPro" id="IPR006182">
    <property type="entry name" value="FliF_N_dom"/>
</dbReference>
<dbReference type="InterPro" id="IPR000067">
    <property type="entry name" value="FlgMring_FliF"/>
</dbReference>